<protein>
    <submittedName>
        <fullName evidence="1">Uncharacterized protein</fullName>
    </submittedName>
</protein>
<evidence type="ECO:0000313" key="2">
    <source>
        <dbReference type="Proteomes" id="UP000314294"/>
    </source>
</evidence>
<dbReference type="Proteomes" id="UP000314294">
    <property type="component" value="Unassembled WGS sequence"/>
</dbReference>
<keyword evidence="2" id="KW-1185">Reference proteome</keyword>
<gene>
    <name evidence="1" type="ORF">EYF80_004469</name>
</gene>
<name>A0A4Z2J607_9TELE</name>
<sequence>MHIARLDLSGRIAFDGPSTLHYCKSQLARGFKQVTFRPHCSQSFSVAALSLSTHREAIEHAETAGTQALSDDTPSLE</sequence>
<dbReference type="EMBL" id="SRLO01000021">
    <property type="protein sequence ID" value="TNN85447.1"/>
    <property type="molecule type" value="Genomic_DNA"/>
</dbReference>
<organism evidence="1 2">
    <name type="scientific">Liparis tanakae</name>
    <name type="common">Tanaka's snailfish</name>
    <dbReference type="NCBI Taxonomy" id="230148"/>
    <lineage>
        <taxon>Eukaryota</taxon>
        <taxon>Metazoa</taxon>
        <taxon>Chordata</taxon>
        <taxon>Craniata</taxon>
        <taxon>Vertebrata</taxon>
        <taxon>Euteleostomi</taxon>
        <taxon>Actinopterygii</taxon>
        <taxon>Neopterygii</taxon>
        <taxon>Teleostei</taxon>
        <taxon>Neoteleostei</taxon>
        <taxon>Acanthomorphata</taxon>
        <taxon>Eupercaria</taxon>
        <taxon>Perciformes</taxon>
        <taxon>Cottioidei</taxon>
        <taxon>Cottales</taxon>
        <taxon>Liparidae</taxon>
        <taxon>Liparis</taxon>
    </lineage>
</organism>
<evidence type="ECO:0000313" key="1">
    <source>
        <dbReference type="EMBL" id="TNN85447.1"/>
    </source>
</evidence>
<reference evidence="1 2" key="1">
    <citation type="submission" date="2019-03" db="EMBL/GenBank/DDBJ databases">
        <title>First draft genome of Liparis tanakae, snailfish: a comprehensive survey of snailfish specific genes.</title>
        <authorList>
            <person name="Kim W."/>
            <person name="Song I."/>
            <person name="Jeong J.-H."/>
            <person name="Kim D."/>
            <person name="Kim S."/>
            <person name="Ryu S."/>
            <person name="Song J.Y."/>
            <person name="Lee S.K."/>
        </authorList>
    </citation>
    <scope>NUCLEOTIDE SEQUENCE [LARGE SCALE GENOMIC DNA]</scope>
    <source>
        <tissue evidence="1">Muscle</tissue>
    </source>
</reference>
<accession>A0A4Z2J607</accession>
<dbReference type="AlphaFoldDB" id="A0A4Z2J607"/>
<proteinExistence type="predicted"/>
<comment type="caution">
    <text evidence="1">The sequence shown here is derived from an EMBL/GenBank/DDBJ whole genome shotgun (WGS) entry which is preliminary data.</text>
</comment>